<dbReference type="EMBL" id="JADIMG010000091">
    <property type="protein sequence ID" value="MBO8460562.1"/>
    <property type="molecule type" value="Genomic_DNA"/>
</dbReference>
<comment type="caution">
    <text evidence="1">The sequence shown here is derived from an EMBL/GenBank/DDBJ whole genome shotgun (WGS) entry which is preliminary data.</text>
</comment>
<reference evidence="1" key="1">
    <citation type="submission" date="2020-10" db="EMBL/GenBank/DDBJ databases">
        <authorList>
            <person name="Gilroy R."/>
        </authorList>
    </citation>
    <scope>NUCLEOTIDE SEQUENCE</scope>
    <source>
        <strain evidence="1">G3-3990</strain>
    </source>
</reference>
<accession>A0A9D9N503</accession>
<protein>
    <submittedName>
        <fullName evidence="1">Uncharacterized protein</fullName>
    </submittedName>
</protein>
<evidence type="ECO:0000313" key="2">
    <source>
        <dbReference type="Proteomes" id="UP000823641"/>
    </source>
</evidence>
<organism evidence="1 2">
    <name type="scientific">Candidatus Gallipaludibacter merdavium</name>
    <dbReference type="NCBI Taxonomy" id="2840839"/>
    <lineage>
        <taxon>Bacteria</taxon>
        <taxon>Pseudomonadati</taxon>
        <taxon>Bacteroidota</taxon>
        <taxon>Bacteroidia</taxon>
        <taxon>Bacteroidales</taxon>
        <taxon>Candidatus Gallipaludibacter</taxon>
    </lineage>
</organism>
<proteinExistence type="predicted"/>
<evidence type="ECO:0000313" key="1">
    <source>
        <dbReference type="EMBL" id="MBO8460562.1"/>
    </source>
</evidence>
<name>A0A9D9N503_9BACT</name>
<sequence length="227" mass="25719">MKSVIRILLGIAIVFLAYLCVTSVLTPIRFEQEKAKREKVIIKHLIDIRAAELEFKEQNGHYTADRDSLITFLQTAKKKEVRKEGALTEAQLEAGLTEAKAVKIIEKGDLKEIEANGLQGFRRDTVYNDMLQSLYKNEYTKETIANLFVIPFSNGKHFEIEVNNSYMSSSNINVPLFEARASFDSYLSDLNKQELINAKDIAKTLERYPGLKVGSVVEPNNNAGNWE</sequence>
<gene>
    <name evidence="1" type="ORF">IAA73_09545</name>
</gene>
<dbReference type="Proteomes" id="UP000823641">
    <property type="component" value="Unassembled WGS sequence"/>
</dbReference>
<reference evidence="1" key="2">
    <citation type="journal article" date="2021" name="PeerJ">
        <title>Extensive microbial diversity within the chicken gut microbiome revealed by metagenomics and culture.</title>
        <authorList>
            <person name="Gilroy R."/>
            <person name="Ravi A."/>
            <person name="Getino M."/>
            <person name="Pursley I."/>
            <person name="Horton D.L."/>
            <person name="Alikhan N.F."/>
            <person name="Baker D."/>
            <person name="Gharbi K."/>
            <person name="Hall N."/>
            <person name="Watson M."/>
            <person name="Adriaenssens E.M."/>
            <person name="Foster-Nyarko E."/>
            <person name="Jarju S."/>
            <person name="Secka A."/>
            <person name="Antonio M."/>
            <person name="Oren A."/>
            <person name="Chaudhuri R.R."/>
            <person name="La Ragione R."/>
            <person name="Hildebrand F."/>
            <person name="Pallen M.J."/>
        </authorList>
    </citation>
    <scope>NUCLEOTIDE SEQUENCE</scope>
    <source>
        <strain evidence="1">G3-3990</strain>
    </source>
</reference>
<dbReference type="AlphaFoldDB" id="A0A9D9N503"/>